<dbReference type="AlphaFoldDB" id="A0AAW9HKT2"/>
<gene>
    <name evidence="2" type="ORF">R6G80_00755</name>
</gene>
<evidence type="ECO:0000313" key="2">
    <source>
        <dbReference type="EMBL" id="MDY5154261.1"/>
    </source>
</evidence>
<evidence type="ECO:0000313" key="3">
    <source>
        <dbReference type="Proteomes" id="UP001281731"/>
    </source>
</evidence>
<dbReference type="RefSeq" id="WP_320756181.1">
    <property type="nucleotide sequence ID" value="NZ_JAWNGC010000001.1"/>
</dbReference>
<organism evidence="2 3">
    <name type="scientific">Actinotignum urinale</name>
    <dbReference type="NCBI Taxonomy" id="190146"/>
    <lineage>
        <taxon>Bacteria</taxon>
        <taxon>Bacillati</taxon>
        <taxon>Actinomycetota</taxon>
        <taxon>Actinomycetes</taxon>
        <taxon>Actinomycetales</taxon>
        <taxon>Actinomycetaceae</taxon>
        <taxon>Actinotignum</taxon>
    </lineage>
</organism>
<dbReference type="SUPFAM" id="SSF56112">
    <property type="entry name" value="Protein kinase-like (PK-like)"/>
    <property type="match status" value="1"/>
</dbReference>
<dbReference type="Pfam" id="PF13224">
    <property type="entry name" value="DUF4032"/>
    <property type="match status" value="1"/>
</dbReference>
<accession>A0AAW9HKT2</accession>
<dbReference type="Proteomes" id="UP001281731">
    <property type="component" value="Unassembled WGS sequence"/>
</dbReference>
<protein>
    <submittedName>
        <fullName evidence="2">DUF4032 domain-containing protein</fullName>
    </submittedName>
</protein>
<feature type="domain" description="DUF4032" evidence="1">
    <location>
        <begin position="229"/>
        <end position="391"/>
    </location>
</feature>
<name>A0AAW9HKT2_9ACTO</name>
<dbReference type="EMBL" id="JAWNGC010000001">
    <property type="protein sequence ID" value="MDY5154261.1"/>
    <property type="molecule type" value="Genomic_DNA"/>
</dbReference>
<comment type="caution">
    <text evidence="2">The sequence shown here is derived from an EMBL/GenBank/DDBJ whole genome shotgun (WGS) entry which is preliminary data.</text>
</comment>
<dbReference type="Pfam" id="PF06293">
    <property type="entry name" value="Kdo"/>
    <property type="match status" value="1"/>
</dbReference>
<sequence>MSNLSILAARVEPELLDLPWDIELDTWPTHLVAALPRGISRHTVRFVHLRNRIIAVKEISENIAVREYNLLRTLHNLGAPSVAPIAVVSRRTTVSGEPLNACLVTEHLSFSLPFRAVFGQRHQDSVVSLLIDALVGLMVRLHLLGFFWGDVSLSNVLFRRDAGSFAAYLVDAETGELHKPITTRKREYDIDVARTNIIGELMDLQAGEILPADFDTLSIDNVFAHRYHELWNVLDAPITFGQDEEWKIATRIERLNQLGFDVNEMDITQDSATQGLRMRPKTVEPRFYSLKVERLTGLVMEENQARRILNDIEEFSSKERERGQTSEQAAQDWVREVYQPTIDAIPLNLRDKLEPAEVFHELLDHRWFISEQQKREVPQAEAVTSFIDNVLRHRRDKSTFFDDGR</sequence>
<evidence type="ECO:0000259" key="1">
    <source>
        <dbReference type="Pfam" id="PF13224"/>
    </source>
</evidence>
<dbReference type="InterPro" id="IPR025111">
    <property type="entry name" value="DUF4032"/>
</dbReference>
<reference evidence="2" key="1">
    <citation type="submission" date="2023-10" db="EMBL/GenBank/DDBJ databases">
        <title>Whole Genome based description of the genera Actinobaculum and Actinotignum reveals a complex phylogenetic relationship within the species included in the genus Actinotignum.</title>
        <authorList>
            <person name="Jensen C.S."/>
            <person name="Dargis R."/>
            <person name="Kemp M."/>
            <person name="Christensen J.J."/>
        </authorList>
    </citation>
    <scope>NUCLEOTIDE SEQUENCE</scope>
    <source>
        <strain evidence="2">SLA_B511</strain>
    </source>
</reference>
<proteinExistence type="predicted"/>
<dbReference type="InterPro" id="IPR011009">
    <property type="entry name" value="Kinase-like_dom_sf"/>
</dbReference>